<dbReference type="KEGG" id="cput:CONPUDRAFT_77151"/>
<reference evidence="3" key="1">
    <citation type="journal article" date="2012" name="Science">
        <title>The Paleozoic origin of enzymatic lignin decomposition reconstructed from 31 fungal genomes.</title>
        <authorList>
            <person name="Floudas D."/>
            <person name="Binder M."/>
            <person name="Riley R."/>
            <person name="Barry K."/>
            <person name="Blanchette R.A."/>
            <person name="Henrissat B."/>
            <person name="Martinez A.T."/>
            <person name="Otillar R."/>
            <person name="Spatafora J.W."/>
            <person name="Yadav J.S."/>
            <person name="Aerts A."/>
            <person name="Benoit I."/>
            <person name="Boyd A."/>
            <person name="Carlson A."/>
            <person name="Copeland A."/>
            <person name="Coutinho P.M."/>
            <person name="de Vries R.P."/>
            <person name="Ferreira P."/>
            <person name="Findley K."/>
            <person name="Foster B."/>
            <person name="Gaskell J."/>
            <person name="Glotzer D."/>
            <person name="Gorecki P."/>
            <person name="Heitman J."/>
            <person name="Hesse C."/>
            <person name="Hori C."/>
            <person name="Igarashi K."/>
            <person name="Jurgens J.A."/>
            <person name="Kallen N."/>
            <person name="Kersten P."/>
            <person name="Kohler A."/>
            <person name="Kuees U."/>
            <person name="Kumar T.K.A."/>
            <person name="Kuo A."/>
            <person name="LaButti K."/>
            <person name="Larrondo L.F."/>
            <person name="Lindquist E."/>
            <person name="Ling A."/>
            <person name="Lombard V."/>
            <person name="Lucas S."/>
            <person name="Lundell T."/>
            <person name="Martin R."/>
            <person name="McLaughlin D.J."/>
            <person name="Morgenstern I."/>
            <person name="Morin E."/>
            <person name="Murat C."/>
            <person name="Nagy L.G."/>
            <person name="Nolan M."/>
            <person name="Ohm R.A."/>
            <person name="Patyshakuliyeva A."/>
            <person name="Rokas A."/>
            <person name="Ruiz-Duenas F.J."/>
            <person name="Sabat G."/>
            <person name="Salamov A."/>
            <person name="Samejima M."/>
            <person name="Schmutz J."/>
            <person name="Slot J.C."/>
            <person name="St John F."/>
            <person name="Stenlid J."/>
            <person name="Sun H."/>
            <person name="Sun S."/>
            <person name="Syed K."/>
            <person name="Tsang A."/>
            <person name="Wiebenga A."/>
            <person name="Young D."/>
            <person name="Pisabarro A."/>
            <person name="Eastwood D.C."/>
            <person name="Martin F."/>
            <person name="Cullen D."/>
            <person name="Grigoriev I.V."/>
            <person name="Hibbett D.S."/>
        </authorList>
    </citation>
    <scope>NUCLEOTIDE SEQUENCE [LARGE SCALE GENOMIC DNA]</scope>
    <source>
        <strain evidence="3">RWD-64-598 SS2</strain>
    </source>
</reference>
<evidence type="ECO:0000313" key="2">
    <source>
        <dbReference type="EMBL" id="EIW75461.1"/>
    </source>
</evidence>
<name>A0A5M3M9Y6_CONPW</name>
<comment type="caution">
    <text evidence="2">The sequence shown here is derived from an EMBL/GenBank/DDBJ whole genome shotgun (WGS) entry which is preliminary data.</text>
</comment>
<accession>A0A5M3M9Y6</accession>
<dbReference type="Proteomes" id="UP000053558">
    <property type="component" value="Unassembled WGS sequence"/>
</dbReference>
<evidence type="ECO:0000313" key="3">
    <source>
        <dbReference type="Proteomes" id="UP000053558"/>
    </source>
</evidence>
<feature type="compositionally biased region" description="Polar residues" evidence="1">
    <location>
        <begin position="216"/>
        <end position="236"/>
    </location>
</feature>
<dbReference type="AlphaFoldDB" id="A0A5M3M9Y6"/>
<dbReference type="EMBL" id="JH711588">
    <property type="protein sequence ID" value="EIW75461.1"/>
    <property type="molecule type" value="Genomic_DNA"/>
</dbReference>
<feature type="compositionally biased region" description="Low complexity" evidence="1">
    <location>
        <begin position="202"/>
        <end position="212"/>
    </location>
</feature>
<keyword evidence="3" id="KW-1185">Reference proteome</keyword>
<feature type="compositionally biased region" description="Basic and acidic residues" evidence="1">
    <location>
        <begin position="186"/>
        <end position="195"/>
    </location>
</feature>
<gene>
    <name evidence="2" type="ORF">CONPUDRAFT_77151</name>
</gene>
<dbReference type="GeneID" id="19209577"/>
<feature type="region of interest" description="Disordered" evidence="1">
    <location>
        <begin position="126"/>
        <end position="236"/>
    </location>
</feature>
<sequence length="311" mass="33643">MAEPDNVPDLPTYLPEVPRREGWQNDSACMIAILQVLEARVQRAASIWAPNPSMTWSTDWLVETTAAQPVVEYIAGRDIDVPDTVVRSVDTDKCNPWSPGFPFTLTYLEQNPPVFPEPASYGTNCWWDDYDDAEGTSNDRPAGSNDEEDPPVPAPPTRKRGRSDASSDADQPPDTPLNAANKGKGKGKEQADPAHGRRTRASARAANASTEAGPSHQGQVSGSGHPSGSDHIGTNQMHVDSGRLLDLQHDIEFLQVRITTIANRMDTLVTQSQLDFVTSKMANLQASLQAMINQDEGEDTAMAGPDAAGQN</sequence>
<proteinExistence type="predicted"/>
<dbReference type="RefSeq" id="XP_007774184.1">
    <property type="nucleotide sequence ID" value="XM_007775994.1"/>
</dbReference>
<evidence type="ECO:0000256" key="1">
    <source>
        <dbReference type="SAM" id="MobiDB-lite"/>
    </source>
</evidence>
<organism evidence="2 3">
    <name type="scientific">Coniophora puteana (strain RWD-64-598)</name>
    <name type="common">Brown rot fungus</name>
    <dbReference type="NCBI Taxonomy" id="741705"/>
    <lineage>
        <taxon>Eukaryota</taxon>
        <taxon>Fungi</taxon>
        <taxon>Dikarya</taxon>
        <taxon>Basidiomycota</taxon>
        <taxon>Agaricomycotina</taxon>
        <taxon>Agaricomycetes</taxon>
        <taxon>Agaricomycetidae</taxon>
        <taxon>Boletales</taxon>
        <taxon>Coniophorineae</taxon>
        <taxon>Coniophoraceae</taxon>
        <taxon>Coniophora</taxon>
    </lineage>
</organism>
<protein>
    <submittedName>
        <fullName evidence="2">Uncharacterized protein</fullName>
    </submittedName>
</protein>